<dbReference type="PROSITE" id="PS50931">
    <property type="entry name" value="HTH_LYSR"/>
    <property type="match status" value="1"/>
</dbReference>
<keyword evidence="3" id="KW-0238">DNA-binding</keyword>
<evidence type="ECO:0000313" key="7">
    <source>
        <dbReference type="Proteomes" id="UP000186878"/>
    </source>
</evidence>
<dbReference type="OrthoDB" id="6787458at2"/>
<dbReference type="GO" id="GO:0003700">
    <property type="term" value="F:DNA-binding transcription factor activity"/>
    <property type="evidence" value="ECO:0007669"/>
    <property type="project" value="InterPro"/>
</dbReference>
<keyword evidence="2" id="KW-0805">Transcription regulation</keyword>
<evidence type="ECO:0000313" key="6">
    <source>
        <dbReference type="EMBL" id="OLO06163.1"/>
    </source>
</evidence>
<dbReference type="InterPro" id="IPR036390">
    <property type="entry name" value="WH_DNA-bd_sf"/>
</dbReference>
<name>A0A1Q8SXM4_9GAMM</name>
<dbReference type="PRINTS" id="PR00039">
    <property type="entry name" value="HTHLYSR"/>
</dbReference>
<dbReference type="GO" id="GO:0006351">
    <property type="term" value="P:DNA-templated transcription"/>
    <property type="evidence" value="ECO:0007669"/>
    <property type="project" value="TreeGrafter"/>
</dbReference>
<keyword evidence="7" id="KW-1185">Reference proteome</keyword>
<evidence type="ECO:0000256" key="1">
    <source>
        <dbReference type="ARBA" id="ARBA00009437"/>
    </source>
</evidence>
<sequence>MSELPPVLWLQAFEAAARTLSFTEAGRELGVTQSAISQRIRLLEDRVGQPLFVRYPRSLALTPAGQAWLPSVQGAFSRLAEGTSEVFGPSPGAPVTLRATPAMQQTWLAPRLIHFQRMHPEITLRLVSAIWADDFGAEGADLEIRYGHGDWSDVTAECLGEERLLPVCSAALAAELNSPEDLAGKTLLHAAGFAAGWPRWLVEAGFAGLEHRCQAMICDTHVTTLALASYGGGVALSHRRLLEASRDLVAPFDLDMATDEAFWLVRPSRRQLRPAAAALWEWLSQTSESPP</sequence>
<dbReference type="AlphaFoldDB" id="A0A1Q8SXM4"/>
<dbReference type="GO" id="GO:0043565">
    <property type="term" value="F:sequence-specific DNA binding"/>
    <property type="evidence" value="ECO:0007669"/>
    <property type="project" value="TreeGrafter"/>
</dbReference>
<evidence type="ECO:0000256" key="3">
    <source>
        <dbReference type="ARBA" id="ARBA00023125"/>
    </source>
</evidence>
<dbReference type="Gene3D" id="3.40.190.10">
    <property type="entry name" value="Periplasmic binding protein-like II"/>
    <property type="match status" value="2"/>
</dbReference>
<comment type="caution">
    <text evidence="6">The sequence shown here is derived from an EMBL/GenBank/DDBJ whole genome shotgun (WGS) entry which is preliminary data.</text>
</comment>
<evidence type="ECO:0000256" key="2">
    <source>
        <dbReference type="ARBA" id="ARBA00023015"/>
    </source>
</evidence>
<dbReference type="Gene3D" id="1.10.10.10">
    <property type="entry name" value="Winged helix-like DNA-binding domain superfamily/Winged helix DNA-binding domain"/>
    <property type="match status" value="1"/>
</dbReference>
<proteinExistence type="inferred from homology"/>
<feature type="domain" description="HTH lysR-type" evidence="5">
    <location>
        <begin position="9"/>
        <end position="62"/>
    </location>
</feature>
<dbReference type="Pfam" id="PF00126">
    <property type="entry name" value="HTH_1"/>
    <property type="match status" value="1"/>
</dbReference>
<dbReference type="STRING" id="404433.BTW07_01310"/>
<dbReference type="Proteomes" id="UP000186878">
    <property type="component" value="Unassembled WGS sequence"/>
</dbReference>
<reference evidence="6 7" key="1">
    <citation type="submission" date="2016-12" db="EMBL/GenBank/DDBJ databases">
        <title>Draft genome sequences of strains Salinicola socius SMB35, Salinicola sp. MH3R3-1 and Chromohalobacter sp. SMB17 from the Verkhnekamsk potash mining region of Russia.</title>
        <authorList>
            <person name="Mavrodi D.V."/>
            <person name="Olsson B.E."/>
            <person name="Korsakova E.S."/>
            <person name="Pyankova A."/>
            <person name="Mavrodi O.V."/>
            <person name="Plotnikova E.G."/>
        </authorList>
    </citation>
    <scope>NUCLEOTIDE SEQUENCE [LARGE SCALE GENOMIC DNA]</scope>
    <source>
        <strain evidence="6 7">SMB35</strain>
    </source>
</reference>
<organism evidence="6 7">
    <name type="scientific">Salinicola socius</name>
    <dbReference type="NCBI Taxonomy" id="404433"/>
    <lineage>
        <taxon>Bacteria</taxon>
        <taxon>Pseudomonadati</taxon>
        <taxon>Pseudomonadota</taxon>
        <taxon>Gammaproteobacteria</taxon>
        <taxon>Oceanospirillales</taxon>
        <taxon>Halomonadaceae</taxon>
        <taxon>Salinicola</taxon>
    </lineage>
</organism>
<evidence type="ECO:0000256" key="4">
    <source>
        <dbReference type="ARBA" id="ARBA00023163"/>
    </source>
</evidence>
<dbReference type="PANTHER" id="PTHR30537">
    <property type="entry name" value="HTH-TYPE TRANSCRIPTIONAL REGULATOR"/>
    <property type="match status" value="1"/>
</dbReference>
<gene>
    <name evidence="6" type="ORF">BTW07_01310</name>
</gene>
<dbReference type="Pfam" id="PF03466">
    <property type="entry name" value="LysR_substrate"/>
    <property type="match status" value="1"/>
</dbReference>
<keyword evidence="4" id="KW-0804">Transcription</keyword>
<dbReference type="RefSeq" id="WP_075568333.1">
    <property type="nucleotide sequence ID" value="NZ_MSDO01000001.1"/>
</dbReference>
<dbReference type="InterPro" id="IPR036388">
    <property type="entry name" value="WH-like_DNA-bd_sf"/>
</dbReference>
<dbReference type="PANTHER" id="PTHR30537:SF74">
    <property type="entry name" value="HTH-TYPE TRANSCRIPTIONAL REGULATOR TRPI"/>
    <property type="match status" value="1"/>
</dbReference>
<dbReference type="InterPro" id="IPR005119">
    <property type="entry name" value="LysR_subst-bd"/>
</dbReference>
<dbReference type="SUPFAM" id="SSF53850">
    <property type="entry name" value="Periplasmic binding protein-like II"/>
    <property type="match status" value="1"/>
</dbReference>
<dbReference type="CDD" id="cd08432">
    <property type="entry name" value="PBP2_GcdR_TrpI_HvrB_AmpR_like"/>
    <property type="match status" value="1"/>
</dbReference>
<dbReference type="SUPFAM" id="SSF46785">
    <property type="entry name" value="Winged helix' DNA-binding domain"/>
    <property type="match status" value="1"/>
</dbReference>
<evidence type="ECO:0000259" key="5">
    <source>
        <dbReference type="PROSITE" id="PS50931"/>
    </source>
</evidence>
<protein>
    <submittedName>
        <fullName evidence="6">LysR family transcriptional regulator</fullName>
    </submittedName>
</protein>
<dbReference type="InterPro" id="IPR058163">
    <property type="entry name" value="LysR-type_TF_proteobact-type"/>
</dbReference>
<comment type="similarity">
    <text evidence="1">Belongs to the LysR transcriptional regulatory family.</text>
</comment>
<accession>A0A1Q8SXM4</accession>
<dbReference type="EMBL" id="MSDO01000001">
    <property type="protein sequence ID" value="OLO06163.1"/>
    <property type="molecule type" value="Genomic_DNA"/>
</dbReference>
<dbReference type="InterPro" id="IPR000847">
    <property type="entry name" value="LysR_HTH_N"/>
</dbReference>